<gene>
    <name evidence="1" type="ORF">ACFFUR_16420</name>
</gene>
<accession>A0ABV5J984</accession>
<dbReference type="Proteomes" id="UP001589654">
    <property type="component" value="Unassembled WGS sequence"/>
</dbReference>
<keyword evidence="2" id="KW-1185">Reference proteome</keyword>
<reference evidence="1 2" key="1">
    <citation type="submission" date="2024-09" db="EMBL/GenBank/DDBJ databases">
        <authorList>
            <person name="Sun Q."/>
            <person name="Mori K."/>
        </authorList>
    </citation>
    <scope>NUCLEOTIDE SEQUENCE [LARGE SCALE GENOMIC DNA]</scope>
    <source>
        <strain evidence="1 2">CECT 7682</strain>
    </source>
</reference>
<dbReference type="EMBL" id="JBHMEW010000068">
    <property type="protein sequence ID" value="MFB9213402.1"/>
    <property type="molecule type" value="Genomic_DNA"/>
</dbReference>
<sequence length="46" mass="5045">MAIGPIWIGGELKDLPKNSDQPVEEVELIPMGGARLKISVFPELKQ</sequence>
<proteinExistence type="predicted"/>
<organism evidence="1 2">
    <name type="scientific">Echinicola jeungdonensis</name>
    <dbReference type="NCBI Taxonomy" id="709343"/>
    <lineage>
        <taxon>Bacteria</taxon>
        <taxon>Pseudomonadati</taxon>
        <taxon>Bacteroidota</taxon>
        <taxon>Cytophagia</taxon>
        <taxon>Cytophagales</taxon>
        <taxon>Cyclobacteriaceae</taxon>
        <taxon>Echinicola</taxon>
    </lineage>
</organism>
<comment type="caution">
    <text evidence="1">The sequence shown here is derived from an EMBL/GenBank/DDBJ whole genome shotgun (WGS) entry which is preliminary data.</text>
</comment>
<name>A0ABV5J984_9BACT</name>
<protein>
    <submittedName>
        <fullName evidence="1">Uncharacterized protein</fullName>
    </submittedName>
</protein>
<dbReference type="RefSeq" id="WP_290249068.1">
    <property type="nucleotide sequence ID" value="NZ_JAUFQT010000002.1"/>
</dbReference>
<evidence type="ECO:0000313" key="1">
    <source>
        <dbReference type="EMBL" id="MFB9213402.1"/>
    </source>
</evidence>
<evidence type="ECO:0000313" key="2">
    <source>
        <dbReference type="Proteomes" id="UP001589654"/>
    </source>
</evidence>